<dbReference type="GO" id="GO:0008081">
    <property type="term" value="F:phosphoric diester hydrolase activity"/>
    <property type="evidence" value="ECO:0007669"/>
    <property type="project" value="InterPro"/>
</dbReference>
<dbReference type="InterPro" id="IPR051057">
    <property type="entry name" value="PI-PLC_domain"/>
</dbReference>
<evidence type="ECO:0000313" key="1">
    <source>
        <dbReference type="EMBL" id="KQB55450.1"/>
    </source>
</evidence>
<sequence>MSTEEHRYWMSQTPDIKNLHIGQLILPGSHDAGSDKQAPNLQLPQEITQDVSPHKQVLHGIRALDLRVAFYAEYAPGQAQRFQLFHRTSSGRTVANDILAMLLNFFTDPQAQQEIIVLDFHEFRDFTPQAHEELQALIINTLQSRIIPSDLEALTVGEIWQQHPGQNVVVAYNDYTDNRTFWEGVDQNWSQNNLISTRALKAFMDTAFERYKSHYKLASIQCAKYVLPFFVPDDFTDKIDVWFKSEDQDSYIQTFFIINTDWSTRSQLVKNCQHANHIKGQRLNLYALPN</sequence>
<dbReference type="GO" id="GO:0006629">
    <property type="term" value="P:lipid metabolic process"/>
    <property type="evidence" value="ECO:0007669"/>
    <property type="project" value="InterPro"/>
</dbReference>
<dbReference type="PANTHER" id="PTHR13593:SF113">
    <property type="entry name" value="SI:DKEY-266F7.9"/>
    <property type="match status" value="1"/>
</dbReference>
<dbReference type="PANTHER" id="PTHR13593">
    <property type="match status" value="1"/>
</dbReference>
<keyword evidence="2" id="KW-1185">Reference proteome</keyword>
<proteinExistence type="predicted"/>
<organism evidence="1 2">
    <name type="scientific">Pseudomonas endophytica</name>
    <dbReference type="NCBI Taxonomy" id="1563157"/>
    <lineage>
        <taxon>Bacteria</taxon>
        <taxon>Pseudomonadati</taxon>
        <taxon>Pseudomonadota</taxon>
        <taxon>Gammaproteobacteria</taxon>
        <taxon>Pseudomonadales</taxon>
        <taxon>Pseudomonadaceae</taxon>
        <taxon>Pseudomonas</taxon>
    </lineage>
</organism>
<reference evidence="1 2" key="1">
    <citation type="submission" date="2015-10" db="EMBL/GenBank/DDBJ databases">
        <title>Pseudomonas helleri sp. nov. and Pseudomonas weihenstephanensis sp. nov., isolated from raw cows milk.</title>
        <authorList>
            <person name="Von Neubeck M."/>
            <person name="Huptas C."/>
            <person name="Wenning M."/>
            <person name="Scherer S."/>
        </authorList>
    </citation>
    <scope>NUCLEOTIDE SEQUENCE [LARGE SCALE GENOMIC DNA]</scope>
    <source>
        <strain evidence="1 2">BSTT44</strain>
    </source>
</reference>
<dbReference type="OrthoDB" id="7021323at2"/>
<gene>
    <name evidence="1" type="ORF">AQS70_18435</name>
</gene>
<evidence type="ECO:0000313" key="2">
    <source>
        <dbReference type="Proteomes" id="UP000050342"/>
    </source>
</evidence>
<dbReference type="Gene3D" id="3.20.20.190">
    <property type="entry name" value="Phosphatidylinositol (PI) phosphodiesterase"/>
    <property type="match status" value="1"/>
</dbReference>
<dbReference type="STRING" id="1563157.AQS70_18435"/>
<dbReference type="Proteomes" id="UP000050342">
    <property type="component" value="Unassembled WGS sequence"/>
</dbReference>
<protein>
    <recommendedName>
        <fullName evidence="3">Phosphatidylinositol diacylglycerol-lyase</fullName>
    </recommendedName>
</protein>
<dbReference type="AlphaFoldDB" id="A0A0Q0Z053"/>
<evidence type="ECO:0008006" key="3">
    <source>
        <dbReference type="Google" id="ProtNLM"/>
    </source>
</evidence>
<dbReference type="SUPFAM" id="SSF51695">
    <property type="entry name" value="PLC-like phosphodiesterases"/>
    <property type="match status" value="1"/>
</dbReference>
<comment type="caution">
    <text evidence="1">The sequence shown here is derived from an EMBL/GenBank/DDBJ whole genome shotgun (WGS) entry which is preliminary data.</text>
</comment>
<dbReference type="RefSeq" id="WP_055101181.1">
    <property type="nucleotide sequence ID" value="NZ_LLWH01000005.1"/>
</dbReference>
<dbReference type="InterPro" id="IPR017946">
    <property type="entry name" value="PLC-like_Pdiesterase_TIM-brl"/>
</dbReference>
<dbReference type="EMBL" id="LLWH01000005">
    <property type="protein sequence ID" value="KQB55450.1"/>
    <property type="molecule type" value="Genomic_DNA"/>
</dbReference>
<name>A0A0Q0Z053_9PSED</name>
<accession>A0A0Q0Z053</accession>